<dbReference type="CDD" id="cd18787">
    <property type="entry name" value="SF2_C_DEAD"/>
    <property type="match status" value="1"/>
</dbReference>
<evidence type="ECO:0000256" key="6">
    <source>
        <dbReference type="ARBA" id="ARBA00047984"/>
    </source>
</evidence>
<dbReference type="Pfam" id="PF00271">
    <property type="entry name" value="Helicase_C"/>
    <property type="match status" value="1"/>
</dbReference>
<keyword evidence="14" id="KW-1185">Reference proteome</keyword>
<keyword evidence="3 7" id="KW-0378">Hydrolase</keyword>
<dbReference type="Gene3D" id="3.40.50.300">
    <property type="entry name" value="P-loop containing nucleotide triphosphate hydrolases"/>
    <property type="match status" value="2"/>
</dbReference>
<name>A0A370DJ80_9GAMM</name>
<dbReference type="InterPro" id="IPR044742">
    <property type="entry name" value="DEAD/DEAH_RhlB"/>
</dbReference>
<comment type="catalytic activity">
    <reaction evidence="6 7">
        <text>ATP + H2O = ADP + phosphate + H(+)</text>
        <dbReference type="Rhea" id="RHEA:13065"/>
        <dbReference type="ChEBI" id="CHEBI:15377"/>
        <dbReference type="ChEBI" id="CHEBI:15378"/>
        <dbReference type="ChEBI" id="CHEBI:30616"/>
        <dbReference type="ChEBI" id="CHEBI:43474"/>
        <dbReference type="ChEBI" id="CHEBI:456216"/>
        <dbReference type="EC" id="3.6.4.13"/>
    </reaction>
</comment>
<evidence type="ECO:0000256" key="3">
    <source>
        <dbReference type="ARBA" id="ARBA00022801"/>
    </source>
</evidence>
<evidence type="ECO:0000313" key="14">
    <source>
        <dbReference type="Proteomes" id="UP000254266"/>
    </source>
</evidence>
<dbReference type="GO" id="GO:0003724">
    <property type="term" value="F:RNA helicase activity"/>
    <property type="evidence" value="ECO:0007669"/>
    <property type="project" value="UniProtKB-UniRule"/>
</dbReference>
<comment type="subcellular location">
    <subcellularLocation>
        <location evidence="7">Cytoplasm</location>
    </subcellularLocation>
</comment>
<evidence type="ECO:0000256" key="5">
    <source>
        <dbReference type="ARBA" id="ARBA00022840"/>
    </source>
</evidence>
<feature type="region of interest" description="Disordered" evidence="9">
    <location>
        <begin position="376"/>
        <end position="426"/>
    </location>
</feature>
<dbReference type="InterPro" id="IPR014001">
    <property type="entry name" value="Helicase_ATP-bd"/>
</dbReference>
<feature type="domain" description="Helicase C-terminal" evidence="11">
    <location>
        <begin position="218"/>
        <end position="378"/>
    </location>
</feature>
<dbReference type="InterPro" id="IPR014014">
    <property type="entry name" value="RNA_helicase_DEAD_Q_motif"/>
</dbReference>
<dbReference type="InterPro" id="IPR000629">
    <property type="entry name" value="RNA-helicase_DEAD-box_CS"/>
</dbReference>
<comment type="caution">
    <text evidence="13">The sequence shown here is derived from an EMBL/GenBank/DDBJ whole genome shotgun (WGS) entry which is preliminary data.</text>
</comment>
<feature type="domain" description="Helicase ATP-binding" evidence="10">
    <location>
        <begin position="32"/>
        <end position="207"/>
    </location>
</feature>
<dbReference type="PROSITE" id="PS51192">
    <property type="entry name" value="HELICASE_ATP_BIND_1"/>
    <property type="match status" value="1"/>
</dbReference>
<dbReference type="FunFam" id="3.40.50.300:FF:000468">
    <property type="entry name" value="ATP-dependent RNA helicase RhlE"/>
    <property type="match status" value="1"/>
</dbReference>
<dbReference type="SMART" id="SM00490">
    <property type="entry name" value="HELICc"/>
    <property type="match status" value="1"/>
</dbReference>
<dbReference type="FunFam" id="3.40.50.300:FF:000108">
    <property type="entry name" value="ATP-dependent RNA helicase RhlE"/>
    <property type="match status" value="1"/>
</dbReference>
<evidence type="ECO:0000259" key="10">
    <source>
        <dbReference type="PROSITE" id="PS51192"/>
    </source>
</evidence>
<dbReference type="HAMAP" id="MF_00968">
    <property type="entry name" value="DEAD_helicase_RhlE"/>
    <property type="match status" value="1"/>
</dbReference>
<keyword evidence="1 7" id="KW-0963">Cytoplasm</keyword>
<reference evidence="13 14" key="1">
    <citation type="journal article" date="2018" name="ISME J.">
        <title>Endosymbiont genomes yield clues of tubeworm success.</title>
        <authorList>
            <person name="Li Y."/>
            <person name="Liles M.R."/>
            <person name="Halanych K.M."/>
        </authorList>
    </citation>
    <scope>NUCLEOTIDE SEQUENCE [LARGE SCALE GENOMIC DNA]</scope>
    <source>
        <strain evidence="13">A1464</strain>
    </source>
</reference>
<comment type="function">
    <text evidence="7">DEAD-box RNA helicase involved in ribosome assembly. Has RNA-dependent ATPase activity and unwinds double-stranded RNA.</text>
</comment>
<comment type="similarity">
    <text evidence="7">Belongs to the DEAD box helicase family. RhlE subfamily.</text>
</comment>
<dbReference type="InterPro" id="IPR001650">
    <property type="entry name" value="Helicase_C-like"/>
</dbReference>
<proteinExistence type="inferred from homology"/>
<dbReference type="GO" id="GO:0005524">
    <property type="term" value="F:ATP binding"/>
    <property type="evidence" value="ECO:0007669"/>
    <property type="project" value="UniProtKB-UniRule"/>
</dbReference>
<dbReference type="PROSITE" id="PS51195">
    <property type="entry name" value="Q_MOTIF"/>
    <property type="match status" value="1"/>
</dbReference>
<dbReference type="GO" id="GO:0042255">
    <property type="term" value="P:ribosome assembly"/>
    <property type="evidence" value="ECO:0007669"/>
    <property type="project" value="InterPro"/>
</dbReference>
<dbReference type="InterPro" id="IPR027417">
    <property type="entry name" value="P-loop_NTPase"/>
</dbReference>
<dbReference type="PROSITE" id="PS51194">
    <property type="entry name" value="HELICASE_CTER"/>
    <property type="match status" value="1"/>
</dbReference>
<dbReference type="Pfam" id="PF00270">
    <property type="entry name" value="DEAD"/>
    <property type="match status" value="1"/>
</dbReference>
<keyword evidence="2 7" id="KW-0547">Nucleotide-binding</keyword>
<dbReference type="SMART" id="SM00487">
    <property type="entry name" value="DEXDc"/>
    <property type="match status" value="1"/>
</dbReference>
<organism evidence="13 14">
    <name type="scientific">endosymbiont of Galathealinum brachiosum</name>
    <dbReference type="NCBI Taxonomy" id="2200906"/>
    <lineage>
        <taxon>Bacteria</taxon>
        <taxon>Pseudomonadati</taxon>
        <taxon>Pseudomonadota</taxon>
        <taxon>Gammaproteobacteria</taxon>
        <taxon>sulfur-oxidizing symbionts</taxon>
    </lineage>
</organism>
<feature type="compositionally biased region" description="Low complexity" evidence="9">
    <location>
        <begin position="401"/>
        <end position="415"/>
    </location>
</feature>
<evidence type="ECO:0000313" key="13">
    <source>
        <dbReference type="EMBL" id="RDH84975.1"/>
    </source>
</evidence>
<keyword evidence="4 7" id="KW-0347">Helicase</keyword>
<feature type="domain" description="DEAD-box RNA helicase Q" evidence="12">
    <location>
        <begin position="1"/>
        <end position="29"/>
    </location>
</feature>
<dbReference type="InterPro" id="IPR028622">
    <property type="entry name" value="DEAD_helicase_RhlE"/>
</dbReference>
<evidence type="ECO:0000256" key="2">
    <source>
        <dbReference type="ARBA" id="ARBA00022741"/>
    </source>
</evidence>
<dbReference type="CDD" id="cd00268">
    <property type="entry name" value="DEADc"/>
    <property type="match status" value="1"/>
</dbReference>
<evidence type="ECO:0000259" key="12">
    <source>
        <dbReference type="PROSITE" id="PS51195"/>
    </source>
</evidence>
<evidence type="ECO:0000256" key="4">
    <source>
        <dbReference type="ARBA" id="ARBA00022806"/>
    </source>
</evidence>
<dbReference type="EC" id="3.6.4.13" evidence="7"/>
<keyword evidence="7" id="KW-0690">Ribosome biogenesis</keyword>
<dbReference type="InterPro" id="IPR050079">
    <property type="entry name" value="DEAD_box_RNA_helicase"/>
</dbReference>
<feature type="compositionally biased region" description="Basic residues" evidence="9">
    <location>
        <begin position="416"/>
        <end position="426"/>
    </location>
</feature>
<accession>A0A370DJ80</accession>
<evidence type="ECO:0000256" key="1">
    <source>
        <dbReference type="ARBA" id="ARBA00022490"/>
    </source>
</evidence>
<dbReference type="PANTHER" id="PTHR47959">
    <property type="entry name" value="ATP-DEPENDENT RNA HELICASE RHLE-RELATED"/>
    <property type="match status" value="1"/>
</dbReference>
<dbReference type="GO" id="GO:0009266">
    <property type="term" value="P:response to temperature stimulus"/>
    <property type="evidence" value="ECO:0007669"/>
    <property type="project" value="UniProtKB-ARBA"/>
</dbReference>
<gene>
    <name evidence="7" type="primary">rhlE</name>
    <name evidence="13" type="ORF">DIZ80_05790</name>
</gene>
<feature type="short sequence motif" description="Q motif" evidence="8">
    <location>
        <begin position="1"/>
        <end position="29"/>
    </location>
</feature>
<dbReference type="Proteomes" id="UP000254266">
    <property type="component" value="Unassembled WGS sequence"/>
</dbReference>
<dbReference type="PROSITE" id="PS00039">
    <property type="entry name" value="DEAD_ATP_HELICASE"/>
    <property type="match status" value="1"/>
</dbReference>
<dbReference type="PANTHER" id="PTHR47959:SF13">
    <property type="entry name" value="ATP-DEPENDENT RNA HELICASE RHLE"/>
    <property type="match status" value="1"/>
</dbReference>
<dbReference type="GO" id="GO:0016887">
    <property type="term" value="F:ATP hydrolysis activity"/>
    <property type="evidence" value="ECO:0007669"/>
    <property type="project" value="RHEA"/>
</dbReference>
<protein>
    <recommendedName>
        <fullName evidence="7">ATP-dependent RNA helicase RhlE</fullName>
        <ecNumber evidence="7">3.6.4.13</ecNumber>
    </recommendedName>
</protein>
<evidence type="ECO:0000256" key="8">
    <source>
        <dbReference type="PROSITE-ProRule" id="PRU00552"/>
    </source>
</evidence>
<keyword evidence="5 7" id="KW-0067">ATP-binding</keyword>
<evidence type="ECO:0000256" key="9">
    <source>
        <dbReference type="SAM" id="MobiDB-lite"/>
    </source>
</evidence>
<evidence type="ECO:0000259" key="11">
    <source>
        <dbReference type="PROSITE" id="PS51194"/>
    </source>
</evidence>
<dbReference type="EMBL" id="QFXC01000007">
    <property type="protein sequence ID" value="RDH84975.1"/>
    <property type="molecule type" value="Genomic_DNA"/>
</dbReference>
<sequence length="426" mass="46852">MSFDNLGLRAELLRAVSEKGYNTPSPIQLQAIPPILEGKDIMGAAQTGTGKTAGFTLPLLNNLMSSGKNQKGRTIRALVLTPTRELAAQVAQNVEEYSKHLPIKSTVIFGGVSINPQIKKLKNGIDVLVATPGRLLDHVSQKTIDLSQLEILVLDEADRMLDMGFIHDIRKVLALVPKKKQTLLFSATFSNEIKKLATGLLNSPTLIEVARQNAATDTVTQVVHPVDKSRKRELLSFLIGSNNWQQVLVFNRTKHGANRLAEQLTNDGIASAAIHGNKSQSARTKALADFKSGKIRVLVATDIAARGIDIDQLPHVVNYELPNVAEDYVHRIGRTGRAGNEGEAMSLVCVDEHKLLKDIERLMKKDIPQVIIEGYTPDPSIKAEPIQNGRNRQQQKRRPAGNKQRSGNGRNGNQNKQRRRKSKEAA</sequence>
<dbReference type="SUPFAM" id="SSF52540">
    <property type="entry name" value="P-loop containing nucleoside triphosphate hydrolases"/>
    <property type="match status" value="1"/>
</dbReference>
<dbReference type="GO" id="GO:0005829">
    <property type="term" value="C:cytosol"/>
    <property type="evidence" value="ECO:0007669"/>
    <property type="project" value="TreeGrafter"/>
</dbReference>
<dbReference type="AlphaFoldDB" id="A0A370DJ80"/>
<evidence type="ECO:0000256" key="7">
    <source>
        <dbReference type="HAMAP-Rule" id="MF_00968"/>
    </source>
</evidence>
<dbReference type="GO" id="GO:0003676">
    <property type="term" value="F:nucleic acid binding"/>
    <property type="evidence" value="ECO:0007669"/>
    <property type="project" value="InterPro"/>
</dbReference>
<dbReference type="InterPro" id="IPR011545">
    <property type="entry name" value="DEAD/DEAH_box_helicase_dom"/>
</dbReference>